<organism evidence="6 7">
    <name type="scientific">Azotobacter chroococcum NCIMB 8003</name>
    <dbReference type="NCBI Taxonomy" id="1328314"/>
    <lineage>
        <taxon>Bacteria</taxon>
        <taxon>Pseudomonadati</taxon>
        <taxon>Pseudomonadota</taxon>
        <taxon>Gammaproteobacteria</taxon>
        <taxon>Pseudomonadales</taxon>
        <taxon>Pseudomonadaceae</taxon>
        <taxon>Azotobacter</taxon>
    </lineage>
</organism>
<keyword evidence="7" id="KW-1185">Reference proteome</keyword>
<gene>
    <name evidence="6" type="primary">pilS</name>
    <name evidence="6" type="ORF">Achr_9820</name>
</gene>
<dbReference type="CDD" id="cd00130">
    <property type="entry name" value="PAS"/>
    <property type="match status" value="1"/>
</dbReference>
<dbReference type="Pfam" id="PF02518">
    <property type="entry name" value="HATPase_c"/>
    <property type="match status" value="1"/>
</dbReference>
<evidence type="ECO:0000313" key="6">
    <source>
        <dbReference type="EMBL" id="AJE20464.1"/>
    </source>
</evidence>
<evidence type="ECO:0000313" key="7">
    <source>
        <dbReference type="Proteomes" id="UP000068210"/>
    </source>
</evidence>
<feature type="transmembrane region" description="Helical" evidence="4">
    <location>
        <begin position="159"/>
        <end position="179"/>
    </location>
</feature>
<dbReference type="PANTHER" id="PTHR43065">
    <property type="entry name" value="SENSOR HISTIDINE KINASE"/>
    <property type="match status" value="1"/>
</dbReference>
<evidence type="ECO:0000259" key="5">
    <source>
        <dbReference type="PROSITE" id="PS50109"/>
    </source>
</evidence>
<evidence type="ECO:0000256" key="4">
    <source>
        <dbReference type="SAM" id="Phobius"/>
    </source>
</evidence>
<dbReference type="PRINTS" id="PR00344">
    <property type="entry name" value="BCTRLSENSOR"/>
</dbReference>
<dbReference type="InterPro" id="IPR035965">
    <property type="entry name" value="PAS-like_dom_sf"/>
</dbReference>
<dbReference type="Pfam" id="PF00512">
    <property type="entry name" value="HisKA"/>
    <property type="match status" value="1"/>
</dbReference>
<accession>A0A0C4WK34</accession>
<name>A0A0C4WK34_9GAMM</name>
<dbReference type="InterPro" id="IPR003594">
    <property type="entry name" value="HATPase_dom"/>
</dbReference>
<dbReference type="Pfam" id="PF25323">
    <property type="entry name" value="6TM_PilS"/>
    <property type="match status" value="1"/>
</dbReference>
<dbReference type="AlphaFoldDB" id="A0A0C4WK34"/>
<dbReference type="CDD" id="cd00082">
    <property type="entry name" value="HisKA"/>
    <property type="match status" value="1"/>
</dbReference>
<dbReference type="SUPFAM" id="SSF55785">
    <property type="entry name" value="PYP-like sensor domain (PAS domain)"/>
    <property type="match status" value="1"/>
</dbReference>
<dbReference type="InterPro" id="IPR036890">
    <property type="entry name" value="HATPase_C_sf"/>
</dbReference>
<dbReference type="PANTHER" id="PTHR43065:SF52">
    <property type="entry name" value="SENSOR PROTEIN KINASE PILS"/>
    <property type="match status" value="1"/>
</dbReference>
<dbReference type="CDD" id="cd00075">
    <property type="entry name" value="HATPase"/>
    <property type="match status" value="1"/>
</dbReference>
<evidence type="ECO:0000256" key="2">
    <source>
        <dbReference type="ARBA" id="ARBA00012438"/>
    </source>
</evidence>
<dbReference type="SMART" id="SM00388">
    <property type="entry name" value="HisKA"/>
    <property type="match status" value="1"/>
</dbReference>
<dbReference type="SUPFAM" id="SSF55874">
    <property type="entry name" value="ATPase domain of HSP90 chaperone/DNA topoisomerase II/histidine kinase"/>
    <property type="match status" value="1"/>
</dbReference>
<dbReference type="Gene3D" id="3.30.450.20">
    <property type="entry name" value="PAS domain"/>
    <property type="match status" value="1"/>
</dbReference>
<dbReference type="InterPro" id="IPR000014">
    <property type="entry name" value="PAS"/>
</dbReference>
<dbReference type="EMBL" id="CP010415">
    <property type="protein sequence ID" value="AJE20464.1"/>
    <property type="molecule type" value="Genomic_DNA"/>
</dbReference>
<dbReference type="PROSITE" id="PS50109">
    <property type="entry name" value="HIS_KIN"/>
    <property type="match status" value="1"/>
</dbReference>
<keyword evidence="4" id="KW-0812">Transmembrane</keyword>
<dbReference type="HOGENOM" id="CLU_000445_114_39_6"/>
<dbReference type="InterPro" id="IPR005467">
    <property type="entry name" value="His_kinase_dom"/>
</dbReference>
<dbReference type="InterPro" id="IPR003661">
    <property type="entry name" value="HisK_dim/P_dom"/>
</dbReference>
<keyword evidence="4" id="KW-0472">Membrane</keyword>
<dbReference type="GO" id="GO:0000155">
    <property type="term" value="F:phosphorelay sensor kinase activity"/>
    <property type="evidence" value="ECO:0007669"/>
    <property type="project" value="InterPro"/>
</dbReference>
<comment type="catalytic activity">
    <reaction evidence="1">
        <text>ATP + protein L-histidine = ADP + protein N-phospho-L-histidine.</text>
        <dbReference type="EC" id="2.7.13.3"/>
    </reaction>
</comment>
<feature type="domain" description="Histidine kinase" evidence="5">
    <location>
        <begin position="325"/>
        <end position="536"/>
    </location>
</feature>
<keyword evidence="3" id="KW-0597">Phosphoprotein</keyword>
<dbReference type="Gene3D" id="3.30.565.10">
    <property type="entry name" value="Histidine kinase-like ATPase, C-terminal domain"/>
    <property type="match status" value="1"/>
</dbReference>
<dbReference type="InterPro" id="IPR004358">
    <property type="entry name" value="Sig_transdc_His_kin-like_C"/>
</dbReference>
<feature type="transmembrane region" description="Helical" evidence="4">
    <location>
        <begin position="135"/>
        <end position="153"/>
    </location>
</feature>
<dbReference type="Proteomes" id="UP000068210">
    <property type="component" value="Chromosome"/>
</dbReference>
<dbReference type="STRING" id="1328314.Achr_9820"/>
<dbReference type="FunFam" id="1.10.287.130:FF:000057">
    <property type="entry name" value="Type IV pilus sensor protein PilS"/>
    <property type="match status" value="1"/>
</dbReference>
<dbReference type="KEGG" id="acx:Achr_9820"/>
<feature type="transmembrane region" description="Helical" evidence="4">
    <location>
        <begin position="32"/>
        <end position="49"/>
    </location>
</feature>
<dbReference type="SUPFAM" id="SSF47384">
    <property type="entry name" value="Homodimeric domain of signal transducing histidine kinase"/>
    <property type="match status" value="1"/>
</dbReference>
<proteinExistence type="predicted"/>
<dbReference type="InterPro" id="IPR036097">
    <property type="entry name" value="HisK_dim/P_sf"/>
</dbReference>
<evidence type="ECO:0000256" key="3">
    <source>
        <dbReference type="ARBA" id="ARBA00022553"/>
    </source>
</evidence>
<evidence type="ECO:0000256" key="1">
    <source>
        <dbReference type="ARBA" id="ARBA00000085"/>
    </source>
</evidence>
<protein>
    <recommendedName>
        <fullName evidence="2">histidine kinase</fullName>
        <ecNumber evidence="2">2.7.13.3</ecNumber>
    </recommendedName>
</protein>
<feature type="transmembrane region" description="Helical" evidence="4">
    <location>
        <begin position="61"/>
        <end position="81"/>
    </location>
</feature>
<keyword evidence="4" id="KW-1133">Transmembrane helix</keyword>
<dbReference type="EC" id="2.7.13.3" evidence="2"/>
<dbReference type="Gene3D" id="1.10.287.130">
    <property type="match status" value="1"/>
</dbReference>
<sequence length="544" mass="59842">MSAEPLPPGGDPLIGTPLDGPQGGNVLRLYHLYRLVIGLLLVLLISSNLDERLLQVAHPELFHHGSWFYLILNILVAVLVHHPKPLQIFSLALVDVILLSGLLYTAGGPSSGIGNLIIVSVAVANILLHGRIGLLIAAVAASGLVYMTFYLGLNRPAAASQYVHAGALGSLCFASALLVQSLTRRLRRSESLAERRAAEVADLQALNVQILERMRTGILVLDPQQQVLLANQSAFTLLGNPALTGQPLAAHCPELVERLQQWQQNPTLRPQDLHTLPHGPLVQPNFVALTRGGRRGILVFLEDISQIAQQAQQLKLASLGRLTAGIAHEIRNPLGAISHAAQLLQESECLDGPDRRLAQIIQDQSRRMNLVIENVLQLSRRRQAEPQLLDLKYWLHRFAGEYRASAAPNQILHLEIRDGSLKTRMDANQLIQILTNLVQNGLRYSTQCHPQGQVWLRLFRAPESDLPVLEVRDDGPGVPAEQIEHIFEPFFTTETKGTGLGLYISRELCESNQARLDYRGGAGEGGCFRITFAHPRKLTQARHG</sequence>
<dbReference type="SMART" id="SM00387">
    <property type="entry name" value="HATPase_c"/>
    <property type="match status" value="1"/>
</dbReference>
<reference evidence="6 7" key="1">
    <citation type="journal article" date="2015" name="PLoS ONE">
        <title>Azotobacter Genomes: The Genome of Azotobacter chroococcum NCIMB 8003 (ATCC 4412).</title>
        <authorList>
            <person name="Robson R.L."/>
            <person name="Jones R."/>
            <person name="Robson R.M."/>
            <person name="Schwartz A."/>
            <person name="Richardson T.H."/>
        </authorList>
    </citation>
    <scope>NUCLEOTIDE SEQUENCE [LARGE SCALE GENOMIC DNA]</scope>
    <source>
        <strain evidence="6 7">NCIMB 8003</strain>
    </source>
</reference>